<dbReference type="AlphaFoldDB" id="D6YAI6"/>
<dbReference type="KEGG" id="tbi:Tbis_3551"/>
<accession>D6YAI6</accession>
<protein>
    <submittedName>
        <fullName evidence="2">Uncharacterized protein</fullName>
    </submittedName>
</protein>
<evidence type="ECO:0000313" key="2">
    <source>
        <dbReference type="EMBL" id="ADG90239.1"/>
    </source>
</evidence>
<organism evidence="2 3">
    <name type="scientific">Thermobispora bispora (strain ATCC 19993 / DSM 43833 / CBS 139.67 / JCM 10125 / KCTC 9307 / NBRC 14880 / R51)</name>
    <dbReference type="NCBI Taxonomy" id="469371"/>
    <lineage>
        <taxon>Bacteria</taxon>
        <taxon>Bacillati</taxon>
        <taxon>Actinomycetota</taxon>
        <taxon>Actinomycetes</taxon>
        <taxon>Streptosporangiales</taxon>
        <taxon>Streptosporangiaceae</taxon>
        <taxon>Thermobispora</taxon>
    </lineage>
</organism>
<evidence type="ECO:0000256" key="1">
    <source>
        <dbReference type="SAM" id="MobiDB-lite"/>
    </source>
</evidence>
<dbReference type="EMBL" id="CP001874">
    <property type="protein sequence ID" value="ADG90239.1"/>
    <property type="molecule type" value="Genomic_DNA"/>
</dbReference>
<dbReference type="HOGENOM" id="CLU_3104880_0_0_11"/>
<keyword evidence="3" id="KW-1185">Reference proteome</keyword>
<dbReference type="RefSeq" id="WP_013133772.1">
    <property type="nucleotide sequence ID" value="NC_014165.1"/>
</dbReference>
<feature type="region of interest" description="Disordered" evidence="1">
    <location>
        <begin position="1"/>
        <end position="51"/>
    </location>
</feature>
<reference evidence="2 3" key="1">
    <citation type="submission" date="2010-01" db="EMBL/GenBank/DDBJ databases">
        <title>The complete genome of Thermobispora bispora DSM 43833.</title>
        <authorList>
            <consortium name="US DOE Joint Genome Institute (JGI-PGF)"/>
            <person name="Lucas S."/>
            <person name="Copeland A."/>
            <person name="Lapidus A."/>
            <person name="Glavina del Rio T."/>
            <person name="Dalin E."/>
            <person name="Tice H."/>
            <person name="Bruce D."/>
            <person name="Goodwin L."/>
            <person name="Pitluck S."/>
            <person name="Kyrpides N."/>
            <person name="Mavromatis K."/>
            <person name="Ivanova N."/>
            <person name="Mikhailova N."/>
            <person name="Chertkov O."/>
            <person name="Brettin T."/>
            <person name="Detter J.C."/>
            <person name="Han C."/>
            <person name="Larimer F."/>
            <person name="Land M."/>
            <person name="Hauser L."/>
            <person name="Markowitz V."/>
            <person name="Cheng J.-F."/>
            <person name="Hugenholtz P."/>
            <person name="Woyke T."/>
            <person name="Wu D."/>
            <person name="Jando M."/>
            <person name="Schneider S."/>
            <person name="Klenk H.-P."/>
            <person name="Eisen J.A."/>
        </authorList>
    </citation>
    <scope>NUCLEOTIDE SEQUENCE [LARGE SCALE GENOMIC DNA]</scope>
    <source>
        <strain evidence="3">ATCC 19993 / DSM 43833 / CBS 139.67 / JCM 10125 / KCTC 9307 / NBRC 14880 / R51</strain>
    </source>
</reference>
<dbReference type="STRING" id="469371.Tbis_3551"/>
<sequence length="51" mass="5314">MDTPRQPAERSSPSTPDGTGRDEHATPYPAAPGLVMPGTEDAPVCSDGTCW</sequence>
<name>D6YAI6_THEBD</name>
<gene>
    <name evidence="2" type="ordered locus">Tbis_3551</name>
</gene>
<dbReference type="Proteomes" id="UP000006640">
    <property type="component" value="Chromosome"/>
</dbReference>
<proteinExistence type="predicted"/>
<evidence type="ECO:0000313" key="3">
    <source>
        <dbReference type="Proteomes" id="UP000006640"/>
    </source>
</evidence>